<accession>A0AAW1R6I5</accession>
<dbReference type="InterPro" id="IPR019734">
    <property type="entry name" value="TPR_rpt"/>
</dbReference>
<dbReference type="SUPFAM" id="SSF48452">
    <property type="entry name" value="TPR-like"/>
    <property type="match status" value="1"/>
</dbReference>
<dbReference type="Gene3D" id="1.25.40.10">
    <property type="entry name" value="Tetratricopeptide repeat domain"/>
    <property type="match status" value="1"/>
</dbReference>
<dbReference type="PANTHER" id="PTHR44858">
    <property type="entry name" value="TETRATRICOPEPTIDE REPEAT PROTEIN 6"/>
    <property type="match status" value="1"/>
</dbReference>
<organism evidence="3 4">
    <name type="scientific">[Myrmecia] bisecta</name>
    <dbReference type="NCBI Taxonomy" id="41462"/>
    <lineage>
        <taxon>Eukaryota</taxon>
        <taxon>Viridiplantae</taxon>
        <taxon>Chlorophyta</taxon>
        <taxon>core chlorophytes</taxon>
        <taxon>Trebouxiophyceae</taxon>
        <taxon>Trebouxiales</taxon>
        <taxon>Trebouxiaceae</taxon>
        <taxon>Myrmecia</taxon>
    </lineage>
</organism>
<name>A0AAW1R6I5_9CHLO</name>
<dbReference type="EMBL" id="JALJOR010000001">
    <property type="protein sequence ID" value="KAK9829331.1"/>
    <property type="molecule type" value="Genomic_DNA"/>
</dbReference>
<evidence type="ECO:0000256" key="2">
    <source>
        <dbReference type="ARBA" id="ARBA00022803"/>
    </source>
</evidence>
<comment type="caution">
    <text evidence="3">The sequence shown here is derived from an EMBL/GenBank/DDBJ whole genome shotgun (WGS) entry which is preliminary data.</text>
</comment>
<gene>
    <name evidence="3" type="ORF">WJX72_005226</name>
</gene>
<keyword evidence="2" id="KW-0802">TPR repeat</keyword>
<dbReference type="AlphaFoldDB" id="A0AAW1R6I5"/>
<evidence type="ECO:0000256" key="1">
    <source>
        <dbReference type="ARBA" id="ARBA00022737"/>
    </source>
</evidence>
<keyword evidence="1" id="KW-0677">Repeat</keyword>
<protein>
    <recommendedName>
        <fullName evidence="5">Tetratricopeptide repeat protein</fullName>
    </recommendedName>
</protein>
<dbReference type="SMART" id="SM00028">
    <property type="entry name" value="TPR"/>
    <property type="match status" value="3"/>
</dbReference>
<evidence type="ECO:0000313" key="3">
    <source>
        <dbReference type="EMBL" id="KAK9829331.1"/>
    </source>
</evidence>
<dbReference type="Proteomes" id="UP001489004">
    <property type="component" value="Unassembled WGS sequence"/>
</dbReference>
<reference evidence="3 4" key="1">
    <citation type="journal article" date="2024" name="Nat. Commun.">
        <title>Phylogenomics reveals the evolutionary origins of lichenization in chlorophyte algae.</title>
        <authorList>
            <person name="Puginier C."/>
            <person name="Libourel C."/>
            <person name="Otte J."/>
            <person name="Skaloud P."/>
            <person name="Haon M."/>
            <person name="Grisel S."/>
            <person name="Petersen M."/>
            <person name="Berrin J.G."/>
            <person name="Delaux P.M."/>
            <person name="Dal Grande F."/>
            <person name="Keller J."/>
        </authorList>
    </citation>
    <scope>NUCLEOTIDE SEQUENCE [LARGE SCALE GENOMIC DNA]</scope>
    <source>
        <strain evidence="3 4">SAG 2043</strain>
    </source>
</reference>
<keyword evidence="4" id="KW-1185">Reference proteome</keyword>
<sequence length="292" mass="32058">MAYLNSDHRLAVIQADQFDQGLVDDFEATAYQAYADRDFEATVQLLNELIANNPSAPQMPRWLEMRAQVLLDGKNFGAAVTDYNAAIQQSADLDKAVRARLIAGRALAHEGDADWASALADYDQAITLAAEAGQMPDPYVLNSRGNAHASLGQWAEARADYLQSATVFQKAKGFRGRQGSTTMRLDGAVFAASNAAIMLAQLGDEAGALQEMRKIARRAPGSADMRAALAALYWAQGDRAAAEGEWQYACDRVSVGCSKYMDRDWLSRIRRWPPRMVERMQDFLAIRQAGTS</sequence>
<evidence type="ECO:0008006" key="5">
    <source>
        <dbReference type="Google" id="ProtNLM"/>
    </source>
</evidence>
<dbReference type="PANTHER" id="PTHR44858:SF20">
    <property type="entry name" value="SHSP DOMAIN-CONTAINING PROTEIN"/>
    <property type="match status" value="1"/>
</dbReference>
<evidence type="ECO:0000313" key="4">
    <source>
        <dbReference type="Proteomes" id="UP001489004"/>
    </source>
</evidence>
<dbReference type="InterPro" id="IPR011990">
    <property type="entry name" value="TPR-like_helical_dom_sf"/>
</dbReference>
<proteinExistence type="predicted"/>
<dbReference type="InterPro" id="IPR050498">
    <property type="entry name" value="Ycf3"/>
</dbReference>